<comment type="caution">
    <text evidence="6">The sequence shown here is derived from an EMBL/GenBank/DDBJ whole genome shotgun (WGS) entry which is preliminary data.</text>
</comment>
<dbReference type="InterPro" id="IPR039420">
    <property type="entry name" value="WalR-like"/>
</dbReference>
<keyword evidence="2" id="KW-0238">DNA-binding</keyword>
<evidence type="ECO:0000256" key="2">
    <source>
        <dbReference type="ARBA" id="ARBA00023125"/>
    </source>
</evidence>
<dbReference type="InterPro" id="IPR000792">
    <property type="entry name" value="Tscrpt_reg_LuxR_C"/>
</dbReference>
<organism evidence="6 7">
    <name type="scientific">Chryseosolibacter histidini</name>
    <dbReference type="NCBI Taxonomy" id="2782349"/>
    <lineage>
        <taxon>Bacteria</taxon>
        <taxon>Pseudomonadati</taxon>
        <taxon>Bacteroidota</taxon>
        <taxon>Cytophagia</taxon>
        <taxon>Cytophagales</taxon>
        <taxon>Chryseotaleaceae</taxon>
        <taxon>Chryseosolibacter</taxon>
    </lineage>
</organism>
<dbReference type="GO" id="GO:0006355">
    <property type="term" value="P:regulation of DNA-templated transcription"/>
    <property type="evidence" value="ECO:0007669"/>
    <property type="project" value="InterPro"/>
</dbReference>
<reference evidence="6 7" key="1">
    <citation type="submission" date="2021-05" db="EMBL/GenBank/DDBJ databases">
        <title>A Polyphasic approach of four new species of the genus Ohtaekwangia: Ohtaekwangia histidinii sp. nov., Ohtaekwangia cretensis sp. nov., Ohtaekwangia indiensis sp. nov., Ohtaekwangia reichenbachii sp. nov. from diverse environment.</title>
        <authorList>
            <person name="Octaviana S."/>
        </authorList>
    </citation>
    <scope>NUCLEOTIDE SEQUENCE [LARGE SCALE GENOMIC DNA]</scope>
    <source>
        <strain evidence="6 7">PWU4</strain>
    </source>
</reference>
<dbReference type="InterPro" id="IPR011006">
    <property type="entry name" value="CheY-like_superfamily"/>
</dbReference>
<evidence type="ECO:0000256" key="3">
    <source>
        <dbReference type="PROSITE-ProRule" id="PRU00169"/>
    </source>
</evidence>
<dbReference type="SUPFAM" id="SSF52172">
    <property type="entry name" value="CheY-like"/>
    <property type="match status" value="1"/>
</dbReference>
<proteinExistence type="predicted"/>
<dbReference type="Pfam" id="PF00072">
    <property type="entry name" value="Response_reg"/>
    <property type="match status" value="1"/>
</dbReference>
<dbReference type="InterPro" id="IPR001789">
    <property type="entry name" value="Sig_transdc_resp-reg_receiver"/>
</dbReference>
<dbReference type="AlphaFoldDB" id="A0AAP2DPU1"/>
<dbReference type="SMART" id="SM00448">
    <property type="entry name" value="REC"/>
    <property type="match status" value="1"/>
</dbReference>
<dbReference type="GO" id="GO:0003677">
    <property type="term" value="F:DNA binding"/>
    <property type="evidence" value="ECO:0007669"/>
    <property type="project" value="UniProtKB-KW"/>
</dbReference>
<dbReference type="PANTHER" id="PTHR43214">
    <property type="entry name" value="TWO-COMPONENT RESPONSE REGULATOR"/>
    <property type="match status" value="1"/>
</dbReference>
<evidence type="ECO:0000259" key="5">
    <source>
        <dbReference type="PROSITE" id="PS50110"/>
    </source>
</evidence>
<dbReference type="PRINTS" id="PR00038">
    <property type="entry name" value="HTHLUXR"/>
</dbReference>
<dbReference type="CDD" id="cd06170">
    <property type="entry name" value="LuxR_C_like"/>
    <property type="match status" value="1"/>
</dbReference>
<protein>
    <submittedName>
        <fullName evidence="6">Response regulator transcription factor</fullName>
    </submittedName>
</protein>
<accession>A0AAP2DPU1</accession>
<dbReference type="PANTHER" id="PTHR43214:SF43">
    <property type="entry name" value="TWO-COMPONENT RESPONSE REGULATOR"/>
    <property type="match status" value="1"/>
</dbReference>
<dbReference type="PROSITE" id="PS50110">
    <property type="entry name" value="RESPONSE_REGULATORY"/>
    <property type="match status" value="1"/>
</dbReference>
<feature type="modified residue" description="4-aspartylphosphate" evidence="3">
    <location>
        <position position="57"/>
    </location>
</feature>
<dbReference type="CDD" id="cd17535">
    <property type="entry name" value="REC_NarL-like"/>
    <property type="match status" value="1"/>
</dbReference>
<name>A0AAP2DPU1_9BACT</name>
<dbReference type="InterPro" id="IPR016032">
    <property type="entry name" value="Sig_transdc_resp-reg_C-effctor"/>
</dbReference>
<dbReference type="GO" id="GO:0000160">
    <property type="term" value="P:phosphorelay signal transduction system"/>
    <property type="evidence" value="ECO:0007669"/>
    <property type="project" value="InterPro"/>
</dbReference>
<dbReference type="PROSITE" id="PS50043">
    <property type="entry name" value="HTH_LUXR_2"/>
    <property type="match status" value="1"/>
</dbReference>
<dbReference type="SUPFAM" id="SSF46894">
    <property type="entry name" value="C-terminal effector domain of the bipartite response regulators"/>
    <property type="match status" value="1"/>
</dbReference>
<dbReference type="RefSeq" id="WP_254167227.1">
    <property type="nucleotide sequence ID" value="NZ_JAHESF010000024.1"/>
</dbReference>
<dbReference type="SMART" id="SM00421">
    <property type="entry name" value="HTH_LUXR"/>
    <property type="match status" value="1"/>
</dbReference>
<dbReference type="InterPro" id="IPR058245">
    <property type="entry name" value="NreC/VraR/RcsB-like_REC"/>
</dbReference>
<dbReference type="Gene3D" id="3.40.50.2300">
    <property type="match status" value="1"/>
</dbReference>
<keyword evidence="7" id="KW-1185">Reference proteome</keyword>
<sequence>MSNKIGVLLVDDEAMVRQGFKALLSTENSIKAIYEAGNASEFKKQLATVPIDVILLDIRLKDTNGLELMEVIKKSAQQPKVIAVTGLDGAEMIINLLKAGVNGIVHKLDGFDEVLKAIKTVMLSDCYFPPNILKIIQDNLHRWEKIHSVPLTAQEKDILRALADGQTTKEIAPQLKVTLATAETYRIRLMRKVGVQNTAGLLAYAFRNGIL</sequence>
<feature type="domain" description="HTH luxR-type" evidence="4">
    <location>
        <begin position="144"/>
        <end position="209"/>
    </location>
</feature>
<dbReference type="Pfam" id="PF00196">
    <property type="entry name" value="GerE"/>
    <property type="match status" value="1"/>
</dbReference>
<keyword evidence="1 3" id="KW-0597">Phosphoprotein</keyword>
<evidence type="ECO:0000259" key="4">
    <source>
        <dbReference type="PROSITE" id="PS50043"/>
    </source>
</evidence>
<evidence type="ECO:0000256" key="1">
    <source>
        <dbReference type="ARBA" id="ARBA00022553"/>
    </source>
</evidence>
<dbReference type="Proteomes" id="UP001319200">
    <property type="component" value="Unassembled WGS sequence"/>
</dbReference>
<feature type="domain" description="Response regulatory" evidence="5">
    <location>
        <begin position="6"/>
        <end position="122"/>
    </location>
</feature>
<evidence type="ECO:0000313" key="7">
    <source>
        <dbReference type="Proteomes" id="UP001319200"/>
    </source>
</evidence>
<dbReference type="EMBL" id="JAHESF010000024">
    <property type="protein sequence ID" value="MBT1699349.1"/>
    <property type="molecule type" value="Genomic_DNA"/>
</dbReference>
<evidence type="ECO:0000313" key="6">
    <source>
        <dbReference type="EMBL" id="MBT1699349.1"/>
    </source>
</evidence>
<gene>
    <name evidence="6" type="ORF">KK083_20805</name>
</gene>